<reference evidence="1 2" key="1">
    <citation type="submission" date="2023-07" db="EMBL/GenBank/DDBJ databases">
        <title>Genomic Encyclopedia of Type Strains, Phase IV (KMG-IV): sequencing the most valuable type-strain genomes for metagenomic binning, comparative biology and taxonomic classification.</title>
        <authorList>
            <person name="Goeker M."/>
        </authorList>
    </citation>
    <scope>NUCLEOTIDE SEQUENCE [LARGE SCALE GENOMIC DNA]</scope>
    <source>
        <strain evidence="1 2">DSM 5896</strain>
    </source>
</reference>
<sequence>MTLADINLLGIDVGFSGSRPTTGLAWSVGGAFGAARTHTDWERRRLHLPAAASFRVIAIDGPLVPAGSPDRLVRSCEQLLARGAFQRRCKPGSSHFGTGLQLKRAALETASQIRHLTSAPMFETAIFRDAAIVEAFPNAFLGVLLPEQAFAAGPIRRGRKFDWMYERAVEAGRLADLMAAIGWDAPDLLRRIETEGDHERRAAFLCLLTAACAAAGKAEAVGDAAGGWIWLPPRAVWDPWALAALDRNRARAL</sequence>
<evidence type="ECO:0008006" key="3">
    <source>
        <dbReference type="Google" id="ProtNLM"/>
    </source>
</evidence>
<gene>
    <name evidence="1" type="ORF">J3R73_000477</name>
</gene>
<evidence type="ECO:0000313" key="1">
    <source>
        <dbReference type="EMBL" id="MDQ0390685.1"/>
    </source>
</evidence>
<evidence type="ECO:0000313" key="2">
    <source>
        <dbReference type="Proteomes" id="UP001237448"/>
    </source>
</evidence>
<dbReference type="EMBL" id="JAUSVK010000001">
    <property type="protein sequence ID" value="MDQ0390685.1"/>
    <property type="molecule type" value="Genomic_DNA"/>
</dbReference>
<keyword evidence="2" id="KW-1185">Reference proteome</keyword>
<accession>A0ABU0F7U8</accession>
<comment type="caution">
    <text evidence="1">The sequence shown here is derived from an EMBL/GenBank/DDBJ whole genome shotgun (WGS) entry which is preliminary data.</text>
</comment>
<protein>
    <recommendedName>
        <fullName evidence="3">DUF429 domain-containing protein</fullName>
    </recommendedName>
</protein>
<proteinExistence type="predicted"/>
<dbReference type="Proteomes" id="UP001237448">
    <property type="component" value="Unassembled WGS sequence"/>
</dbReference>
<name>A0ABU0F7U8_9HYPH</name>
<organism evidence="1 2">
    <name type="scientific">Labrys monachus</name>
    <dbReference type="NCBI Taxonomy" id="217067"/>
    <lineage>
        <taxon>Bacteria</taxon>
        <taxon>Pseudomonadati</taxon>
        <taxon>Pseudomonadota</taxon>
        <taxon>Alphaproteobacteria</taxon>
        <taxon>Hyphomicrobiales</taxon>
        <taxon>Xanthobacteraceae</taxon>
        <taxon>Labrys</taxon>
    </lineage>
</organism>
<dbReference type="RefSeq" id="WP_307422042.1">
    <property type="nucleotide sequence ID" value="NZ_JAUSVK010000001.1"/>
</dbReference>